<evidence type="ECO:0000256" key="4">
    <source>
        <dbReference type="ARBA" id="ARBA00022525"/>
    </source>
</evidence>
<sequence>MKNTLILLIAAAVSAQDLSGEPSCAVPCLSSAINAYCTPGTNMPCQCGPTQTAIANAAIPCLLDNCSFSDLFIAQSVGYAKCASWSATATPAPTTLAKMKW</sequence>
<evidence type="ECO:0000313" key="12">
    <source>
        <dbReference type="Proteomes" id="UP001174694"/>
    </source>
</evidence>
<keyword evidence="4" id="KW-0964">Secreted</keyword>
<dbReference type="GO" id="GO:0005576">
    <property type="term" value="C:extracellular region"/>
    <property type="evidence" value="ECO:0007669"/>
    <property type="project" value="UniProtKB-SubCell"/>
</dbReference>
<protein>
    <recommendedName>
        <fullName evidence="10">CFEM domain-containing protein</fullName>
    </recommendedName>
</protein>
<keyword evidence="5" id="KW-0325">Glycoprotein</keyword>
<evidence type="ECO:0000313" key="11">
    <source>
        <dbReference type="EMBL" id="KAJ9145495.1"/>
    </source>
</evidence>
<keyword evidence="6 9" id="KW-0732">Signal</keyword>
<accession>A0AA38VJG6</accession>
<keyword evidence="7" id="KW-1015">Disulfide bond</keyword>
<dbReference type="AlphaFoldDB" id="A0AA38VJG6"/>
<evidence type="ECO:0000256" key="6">
    <source>
        <dbReference type="ARBA" id="ARBA00022729"/>
    </source>
</evidence>
<evidence type="ECO:0000256" key="7">
    <source>
        <dbReference type="ARBA" id="ARBA00023157"/>
    </source>
</evidence>
<evidence type="ECO:0000256" key="1">
    <source>
        <dbReference type="ARBA" id="ARBA00004589"/>
    </source>
</evidence>
<comment type="subcellular location">
    <subcellularLocation>
        <location evidence="1">Membrane</location>
        <topology evidence="1">Lipid-anchor</topology>
        <topology evidence="1">GPI-anchor</topology>
    </subcellularLocation>
    <subcellularLocation>
        <location evidence="2">Secreted</location>
    </subcellularLocation>
</comment>
<feature type="chain" id="PRO_5041295864" description="CFEM domain-containing protein" evidence="9">
    <location>
        <begin position="16"/>
        <end position="101"/>
    </location>
</feature>
<keyword evidence="8" id="KW-0449">Lipoprotein</keyword>
<evidence type="ECO:0000259" key="10">
    <source>
        <dbReference type="Pfam" id="PF05730"/>
    </source>
</evidence>
<reference evidence="11" key="1">
    <citation type="submission" date="2022-07" db="EMBL/GenBank/DDBJ databases">
        <title>Fungi with potential for degradation of polypropylene.</title>
        <authorList>
            <person name="Gostincar C."/>
        </authorList>
    </citation>
    <scope>NUCLEOTIDE SEQUENCE</scope>
    <source>
        <strain evidence="11">EXF-13308</strain>
    </source>
</reference>
<dbReference type="Proteomes" id="UP001174694">
    <property type="component" value="Unassembled WGS sequence"/>
</dbReference>
<keyword evidence="12" id="KW-1185">Reference proteome</keyword>
<comment type="similarity">
    <text evidence="3">Belongs to the RBT5 family.</text>
</comment>
<keyword evidence="5" id="KW-0336">GPI-anchor</keyword>
<feature type="domain" description="CFEM" evidence="10">
    <location>
        <begin position="20"/>
        <end position="83"/>
    </location>
</feature>
<organism evidence="11 12">
    <name type="scientific">Pleurostoma richardsiae</name>
    <dbReference type="NCBI Taxonomy" id="41990"/>
    <lineage>
        <taxon>Eukaryota</taxon>
        <taxon>Fungi</taxon>
        <taxon>Dikarya</taxon>
        <taxon>Ascomycota</taxon>
        <taxon>Pezizomycotina</taxon>
        <taxon>Sordariomycetes</taxon>
        <taxon>Sordariomycetidae</taxon>
        <taxon>Calosphaeriales</taxon>
        <taxon>Pleurostomataceae</taxon>
        <taxon>Pleurostoma</taxon>
    </lineage>
</organism>
<gene>
    <name evidence="11" type="ORF">NKR23_g5256</name>
</gene>
<dbReference type="GO" id="GO:0098552">
    <property type="term" value="C:side of membrane"/>
    <property type="evidence" value="ECO:0007669"/>
    <property type="project" value="UniProtKB-KW"/>
</dbReference>
<evidence type="ECO:0000256" key="3">
    <source>
        <dbReference type="ARBA" id="ARBA00010031"/>
    </source>
</evidence>
<name>A0AA38VJG6_9PEZI</name>
<keyword evidence="5" id="KW-0472">Membrane</keyword>
<evidence type="ECO:0000256" key="2">
    <source>
        <dbReference type="ARBA" id="ARBA00004613"/>
    </source>
</evidence>
<comment type="caution">
    <text evidence="11">The sequence shown here is derived from an EMBL/GenBank/DDBJ whole genome shotgun (WGS) entry which is preliminary data.</text>
</comment>
<feature type="signal peptide" evidence="9">
    <location>
        <begin position="1"/>
        <end position="15"/>
    </location>
</feature>
<dbReference type="Pfam" id="PF05730">
    <property type="entry name" value="CFEM"/>
    <property type="match status" value="1"/>
</dbReference>
<evidence type="ECO:0000256" key="8">
    <source>
        <dbReference type="ARBA" id="ARBA00023288"/>
    </source>
</evidence>
<dbReference type="InterPro" id="IPR008427">
    <property type="entry name" value="Extracellular_membr_CFEM_dom"/>
</dbReference>
<evidence type="ECO:0000256" key="9">
    <source>
        <dbReference type="SAM" id="SignalP"/>
    </source>
</evidence>
<evidence type="ECO:0000256" key="5">
    <source>
        <dbReference type="ARBA" id="ARBA00022622"/>
    </source>
</evidence>
<proteinExistence type="inferred from homology"/>
<dbReference type="EMBL" id="JANBVO010000014">
    <property type="protein sequence ID" value="KAJ9145495.1"/>
    <property type="molecule type" value="Genomic_DNA"/>
</dbReference>